<proteinExistence type="predicted"/>
<keyword evidence="3" id="KW-1185">Reference proteome</keyword>
<sequence>MVGEMREPSPVVPCIVVAALGWFICGPTLLSILESYVAVGQTVAEIEGSAAFCILILLLLFLLLLIHLFSLFFPTLGISSFGVMQQQQPPNHPADVAADGFSFGFGTLLLVLLFVVLCHLF</sequence>
<organism evidence="2 3">
    <name type="scientific">Carya illinoinensis</name>
    <name type="common">Pecan</name>
    <dbReference type="NCBI Taxonomy" id="32201"/>
    <lineage>
        <taxon>Eukaryota</taxon>
        <taxon>Viridiplantae</taxon>
        <taxon>Streptophyta</taxon>
        <taxon>Embryophyta</taxon>
        <taxon>Tracheophyta</taxon>
        <taxon>Spermatophyta</taxon>
        <taxon>Magnoliopsida</taxon>
        <taxon>eudicotyledons</taxon>
        <taxon>Gunneridae</taxon>
        <taxon>Pentapetalae</taxon>
        <taxon>rosids</taxon>
        <taxon>fabids</taxon>
        <taxon>Fagales</taxon>
        <taxon>Juglandaceae</taxon>
        <taxon>Carya</taxon>
    </lineage>
</organism>
<feature type="transmembrane region" description="Helical" evidence="1">
    <location>
        <begin position="15"/>
        <end position="39"/>
    </location>
</feature>
<keyword evidence="1" id="KW-1133">Transmembrane helix</keyword>
<accession>A0A8T1RCW3</accession>
<feature type="transmembrane region" description="Helical" evidence="1">
    <location>
        <begin position="51"/>
        <end position="81"/>
    </location>
</feature>
<comment type="caution">
    <text evidence="2">The sequence shown here is derived from an EMBL/GenBank/DDBJ whole genome shotgun (WGS) entry which is preliminary data.</text>
</comment>
<dbReference type="OrthoDB" id="1743432at2759"/>
<dbReference type="AlphaFoldDB" id="A0A8T1RCW3"/>
<dbReference type="Proteomes" id="UP000811609">
    <property type="component" value="Chromosome 2"/>
</dbReference>
<gene>
    <name evidence="2" type="ORF">CIPAW_02G047700</name>
</gene>
<evidence type="ECO:0000313" key="2">
    <source>
        <dbReference type="EMBL" id="KAG6663801.1"/>
    </source>
</evidence>
<reference evidence="2" key="1">
    <citation type="submission" date="2020-12" db="EMBL/GenBank/DDBJ databases">
        <title>WGS assembly of Carya illinoinensis cv. Pawnee.</title>
        <authorList>
            <person name="Platts A."/>
            <person name="Shu S."/>
            <person name="Wright S."/>
            <person name="Barry K."/>
            <person name="Edger P."/>
            <person name="Pires J.C."/>
            <person name="Schmutz J."/>
        </authorList>
    </citation>
    <scope>NUCLEOTIDE SEQUENCE</scope>
    <source>
        <tissue evidence="2">Leaf</tissue>
    </source>
</reference>
<keyword evidence="1" id="KW-0472">Membrane</keyword>
<dbReference type="EMBL" id="CM031810">
    <property type="protein sequence ID" value="KAG6663801.1"/>
    <property type="molecule type" value="Genomic_DNA"/>
</dbReference>
<evidence type="ECO:0000256" key="1">
    <source>
        <dbReference type="SAM" id="Phobius"/>
    </source>
</evidence>
<keyword evidence="1" id="KW-0812">Transmembrane</keyword>
<feature type="transmembrane region" description="Helical" evidence="1">
    <location>
        <begin position="101"/>
        <end position="120"/>
    </location>
</feature>
<name>A0A8T1RCW3_CARIL</name>
<protein>
    <submittedName>
        <fullName evidence="2">Uncharacterized protein</fullName>
    </submittedName>
</protein>
<evidence type="ECO:0000313" key="3">
    <source>
        <dbReference type="Proteomes" id="UP000811609"/>
    </source>
</evidence>